<dbReference type="GeneID" id="136083462"/>
<gene>
    <name evidence="2" type="primary">LOC136083462</name>
</gene>
<keyword evidence="1" id="KW-1185">Reference proteome</keyword>
<sequence length="312" mass="38237">MDNEKWSEDRIWFDKSCKLHYSEKELWNNLELFSPVFYFHFVILEEFLIKNDHQNGILAQFEKVTEVINKNNELIKNHLNIRHFLMELLSFMIVICNVAIEEDEFIVTKGKEEFARRDEVMFSYMKSNVDMKNFHYISKHEERLLYTNKKMNFLQEFKWNLNEKYISHKYKKLDKLNADIAEEYKIVKYFVKYGKDFKDFVKNFHDNILNEAIDELNKLIREDAEKDAMYKLFTTNQENIGWLKREIAVDKEKQKERYVAMFEYIEKNVPKFRKDIMNNFSFVNKTEKTIRIREELQRSFLKTMEYLSTFFD</sequence>
<evidence type="ECO:0000313" key="2">
    <source>
        <dbReference type="RefSeq" id="XP_065658934.1"/>
    </source>
</evidence>
<evidence type="ECO:0000313" key="1">
    <source>
        <dbReference type="Proteomes" id="UP001652625"/>
    </source>
</evidence>
<reference evidence="2" key="1">
    <citation type="submission" date="2025-08" db="UniProtKB">
        <authorList>
            <consortium name="RefSeq"/>
        </authorList>
    </citation>
    <scope>IDENTIFICATION</scope>
</reference>
<proteinExistence type="predicted"/>
<dbReference type="RefSeq" id="XP_065658934.1">
    <property type="nucleotide sequence ID" value="XM_065802862.1"/>
</dbReference>
<organism evidence="1 2">
    <name type="scientific">Hydra vulgaris</name>
    <name type="common">Hydra</name>
    <name type="synonym">Hydra attenuata</name>
    <dbReference type="NCBI Taxonomy" id="6087"/>
    <lineage>
        <taxon>Eukaryota</taxon>
        <taxon>Metazoa</taxon>
        <taxon>Cnidaria</taxon>
        <taxon>Hydrozoa</taxon>
        <taxon>Hydroidolina</taxon>
        <taxon>Anthoathecata</taxon>
        <taxon>Aplanulata</taxon>
        <taxon>Hydridae</taxon>
        <taxon>Hydra</taxon>
    </lineage>
</organism>
<protein>
    <submittedName>
        <fullName evidence="2">Uncharacterized protein LOC136083462</fullName>
    </submittedName>
</protein>
<accession>A0ABM4CB82</accession>
<name>A0ABM4CB82_HYDVU</name>
<dbReference type="Proteomes" id="UP001652625">
    <property type="component" value="Chromosome 08"/>
</dbReference>